<dbReference type="GO" id="GO:0022857">
    <property type="term" value="F:transmembrane transporter activity"/>
    <property type="evidence" value="ECO:0007669"/>
    <property type="project" value="InterPro"/>
</dbReference>
<keyword evidence="9 13" id="KW-0812">Transmembrane</keyword>
<feature type="transmembrane region" description="Helical" evidence="15">
    <location>
        <begin position="20"/>
        <end position="42"/>
    </location>
</feature>
<dbReference type="GO" id="GO:0015031">
    <property type="term" value="P:protein transport"/>
    <property type="evidence" value="ECO:0007669"/>
    <property type="project" value="UniProtKB-KW"/>
</dbReference>
<protein>
    <recommendedName>
        <fullName evidence="5">Biopolymer transport protein ExbD</fullName>
    </recommendedName>
</protein>
<organism evidence="16 17">
    <name type="scientific">Paracoccus contaminans</name>
    <dbReference type="NCBI Taxonomy" id="1945662"/>
    <lineage>
        <taxon>Bacteria</taxon>
        <taxon>Pseudomonadati</taxon>
        <taxon>Pseudomonadota</taxon>
        <taxon>Alphaproteobacteria</taxon>
        <taxon>Rhodobacterales</taxon>
        <taxon>Paracoccaceae</taxon>
        <taxon>Paracoccus</taxon>
    </lineage>
</organism>
<keyword evidence="11 15" id="KW-1133">Transmembrane helix</keyword>
<evidence type="ECO:0000256" key="12">
    <source>
        <dbReference type="ARBA" id="ARBA00023136"/>
    </source>
</evidence>
<evidence type="ECO:0000313" key="17">
    <source>
        <dbReference type="Proteomes" id="UP000193017"/>
    </source>
</evidence>
<evidence type="ECO:0000313" key="16">
    <source>
        <dbReference type="EMBL" id="ARJ69658.1"/>
    </source>
</evidence>
<dbReference type="Pfam" id="PF02472">
    <property type="entry name" value="ExbD"/>
    <property type="match status" value="1"/>
</dbReference>
<keyword evidence="12 15" id="KW-0472">Membrane</keyword>
<evidence type="ECO:0000256" key="14">
    <source>
        <dbReference type="SAM" id="MobiDB-lite"/>
    </source>
</evidence>
<dbReference type="OrthoDB" id="9798629at2"/>
<evidence type="ECO:0000256" key="5">
    <source>
        <dbReference type="ARBA" id="ARBA00022090"/>
    </source>
</evidence>
<evidence type="ECO:0000256" key="6">
    <source>
        <dbReference type="ARBA" id="ARBA00022448"/>
    </source>
</evidence>
<dbReference type="AlphaFoldDB" id="A0A1W6CXS2"/>
<name>A0A1W6CXS2_9RHOB</name>
<evidence type="ECO:0000256" key="1">
    <source>
        <dbReference type="ARBA" id="ARBA00003540"/>
    </source>
</evidence>
<dbReference type="InterPro" id="IPR003400">
    <property type="entry name" value="ExbD"/>
</dbReference>
<keyword evidence="6 13" id="KW-0813">Transport</keyword>
<dbReference type="KEGG" id="pcon:B0A89_08530"/>
<comment type="subcellular location">
    <subcellularLocation>
        <location evidence="2">Cell inner membrane</location>
        <topology evidence="2">Single-pass type II membrane protein</topology>
    </subcellularLocation>
    <subcellularLocation>
        <location evidence="13">Cell membrane</location>
        <topology evidence="13">Single-pass type II membrane protein</topology>
    </subcellularLocation>
</comment>
<gene>
    <name evidence="16" type="ORF">B0A89_08530</name>
</gene>
<keyword evidence="17" id="KW-1185">Reference proteome</keyword>
<keyword evidence="8" id="KW-0997">Cell inner membrane</keyword>
<evidence type="ECO:0000256" key="9">
    <source>
        <dbReference type="ARBA" id="ARBA00022692"/>
    </source>
</evidence>
<evidence type="ECO:0000256" key="13">
    <source>
        <dbReference type="RuleBase" id="RU003879"/>
    </source>
</evidence>
<evidence type="ECO:0000256" key="2">
    <source>
        <dbReference type="ARBA" id="ARBA00004249"/>
    </source>
</evidence>
<proteinExistence type="inferred from homology"/>
<dbReference type="STRING" id="1945662.B0A89_08530"/>
<evidence type="ECO:0000256" key="10">
    <source>
        <dbReference type="ARBA" id="ARBA00022927"/>
    </source>
</evidence>
<dbReference type="RefSeq" id="WP_085377774.1">
    <property type="nucleotide sequence ID" value="NZ_CP020612.1"/>
</dbReference>
<comment type="function">
    <text evidence="1">Involved in the TonB-dependent energy-dependent transport of various receptor-bound substrates.</text>
</comment>
<dbReference type="InterPro" id="IPR014170">
    <property type="entry name" value="TonB_ExbD_1"/>
</dbReference>
<keyword evidence="7" id="KW-1003">Cell membrane</keyword>
<evidence type="ECO:0000256" key="8">
    <source>
        <dbReference type="ARBA" id="ARBA00022519"/>
    </source>
</evidence>
<evidence type="ECO:0000256" key="4">
    <source>
        <dbReference type="ARBA" id="ARBA00011471"/>
    </source>
</evidence>
<evidence type="ECO:0000256" key="7">
    <source>
        <dbReference type="ARBA" id="ARBA00022475"/>
    </source>
</evidence>
<comment type="similarity">
    <text evidence="3 13">Belongs to the ExbD/TolR family.</text>
</comment>
<keyword evidence="10 13" id="KW-0653">Protein transport</keyword>
<accession>A0A1W6CXS2</accession>
<dbReference type="Gene3D" id="3.30.420.270">
    <property type="match status" value="1"/>
</dbReference>
<sequence>MAGGLMGEDDLAEAHEINVTPFIDVMLVLLIIFMVAAPLATVDVNVDLPVSNAPAAQRPDAPIWLSVGPDLSLSLGNDPVAPEALGAALDAAAGGDHEARIFLRADRALAYGDLMGVMNALRDAGYLRIALVGLDPSGAPPGAVPLPAAAPAPALVRPAAGLPRPAAPADAAGPAAAAPAAQP</sequence>
<dbReference type="Proteomes" id="UP000193017">
    <property type="component" value="Chromosome"/>
</dbReference>
<evidence type="ECO:0000256" key="11">
    <source>
        <dbReference type="ARBA" id="ARBA00022989"/>
    </source>
</evidence>
<evidence type="ECO:0000256" key="3">
    <source>
        <dbReference type="ARBA" id="ARBA00005811"/>
    </source>
</evidence>
<feature type="region of interest" description="Disordered" evidence="14">
    <location>
        <begin position="159"/>
        <end position="183"/>
    </location>
</feature>
<comment type="subunit">
    <text evidence="4">The accessory proteins ExbB and ExbD seem to form a complex with TonB.</text>
</comment>
<dbReference type="NCBIfam" id="TIGR02803">
    <property type="entry name" value="ExbD_1"/>
    <property type="match status" value="1"/>
</dbReference>
<dbReference type="GO" id="GO:0005886">
    <property type="term" value="C:plasma membrane"/>
    <property type="evidence" value="ECO:0007669"/>
    <property type="project" value="UniProtKB-SubCell"/>
</dbReference>
<reference evidence="16 17" key="1">
    <citation type="submission" date="2017-03" db="EMBL/GenBank/DDBJ databases">
        <title>Genome sequence of Paracoccus contaminans isolated from a water microcosm.</title>
        <authorList>
            <person name="Aurass P."/>
            <person name="Karste S."/>
            <person name="Trost E."/>
            <person name="Glaeser S.P."/>
            <person name="Kaempfer P."/>
            <person name="Flieger A."/>
        </authorList>
    </citation>
    <scope>NUCLEOTIDE SEQUENCE [LARGE SCALE GENOMIC DNA]</scope>
    <source>
        <strain evidence="17">RKI 16-01929T\LMG 29738T\CCM 8701T\CIP 111112T</strain>
    </source>
</reference>
<dbReference type="PANTHER" id="PTHR30558:SF9">
    <property type="entry name" value="BIOPOLYMER TRANSPORT PROTEIN EXBD"/>
    <property type="match status" value="1"/>
</dbReference>
<dbReference type="EMBL" id="CP020612">
    <property type="protein sequence ID" value="ARJ69658.1"/>
    <property type="molecule type" value="Genomic_DNA"/>
</dbReference>
<evidence type="ECO:0000256" key="15">
    <source>
        <dbReference type="SAM" id="Phobius"/>
    </source>
</evidence>
<dbReference type="PANTHER" id="PTHR30558">
    <property type="entry name" value="EXBD MEMBRANE COMPONENT OF PMF-DRIVEN MACROMOLECULE IMPORT SYSTEM"/>
    <property type="match status" value="1"/>
</dbReference>